<protein>
    <recommendedName>
        <fullName evidence="1">Winged helix-turn-helix domain-containing protein</fullName>
    </recommendedName>
</protein>
<dbReference type="Pfam" id="PF14090">
    <property type="entry name" value="HTH_39"/>
    <property type="match status" value="1"/>
</dbReference>
<accession>A0A0F8ZEM3</accession>
<feature type="domain" description="Winged helix-turn-helix" evidence="1">
    <location>
        <begin position="3"/>
        <end position="68"/>
    </location>
</feature>
<organism evidence="2">
    <name type="scientific">marine sediment metagenome</name>
    <dbReference type="NCBI Taxonomy" id="412755"/>
    <lineage>
        <taxon>unclassified sequences</taxon>
        <taxon>metagenomes</taxon>
        <taxon>ecological metagenomes</taxon>
    </lineage>
</organism>
<sequence>MKTQIESVLDFILTHRGITSLQAIQKFGATRLSGIIYRLKHEFNYPIKSKWVTVPTRFGKTHVNKYFF</sequence>
<dbReference type="AlphaFoldDB" id="A0A0F8ZEM3"/>
<comment type="caution">
    <text evidence="2">The sequence shown here is derived from an EMBL/GenBank/DDBJ whole genome shotgun (WGS) entry which is preliminary data.</text>
</comment>
<evidence type="ECO:0000313" key="2">
    <source>
        <dbReference type="EMBL" id="KKK64914.1"/>
    </source>
</evidence>
<name>A0A0F8ZEM3_9ZZZZ</name>
<proteinExistence type="predicted"/>
<evidence type="ECO:0000259" key="1">
    <source>
        <dbReference type="Pfam" id="PF14090"/>
    </source>
</evidence>
<reference evidence="2" key="1">
    <citation type="journal article" date="2015" name="Nature">
        <title>Complex archaea that bridge the gap between prokaryotes and eukaryotes.</title>
        <authorList>
            <person name="Spang A."/>
            <person name="Saw J.H."/>
            <person name="Jorgensen S.L."/>
            <person name="Zaremba-Niedzwiedzka K."/>
            <person name="Martijn J."/>
            <person name="Lind A.E."/>
            <person name="van Eijk R."/>
            <person name="Schleper C."/>
            <person name="Guy L."/>
            <person name="Ettema T.J."/>
        </authorList>
    </citation>
    <scope>NUCLEOTIDE SEQUENCE</scope>
</reference>
<dbReference type="InterPro" id="IPR055245">
    <property type="entry name" value="HTH_proteobacteria"/>
</dbReference>
<gene>
    <name evidence="2" type="ORF">LCGC14_2979400</name>
</gene>
<dbReference type="EMBL" id="LAZR01060805">
    <property type="protein sequence ID" value="KKK64914.1"/>
    <property type="molecule type" value="Genomic_DNA"/>
</dbReference>